<feature type="region of interest" description="Disordered" evidence="1">
    <location>
        <begin position="1"/>
        <end position="22"/>
    </location>
</feature>
<evidence type="ECO:0000256" key="1">
    <source>
        <dbReference type="SAM" id="MobiDB-lite"/>
    </source>
</evidence>
<organism evidence="2 3">
    <name type="scientific">Drouetiella hepatica Uher 2000/2452</name>
    <dbReference type="NCBI Taxonomy" id="904376"/>
    <lineage>
        <taxon>Bacteria</taxon>
        <taxon>Bacillati</taxon>
        <taxon>Cyanobacteriota</taxon>
        <taxon>Cyanophyceae</taxon>
        <taxon>Oculatellales</taxon>
        <taxon>Oculatellaceae</taxon>
        <taxon>Drouetiella</taxon>
    </lineage>
</organism>
<dbReference type="AlphaFoldDB" id="A0A951QF63"/>
<reference evidence="2" key="2">
    <citation type="journal article" date="2022" name="Microbiol. Resour. Announc.">
        <title>Metagenome Sequencing to Explore Phylogenomics of Terrestrial Cyanobacteria.</title>
        <authorList>
            <person name="Ward R.D."/>
            <person name="Stajich J.E."/>
            <person name="Johansen J.R."/>
            <person name="Huntemann M."/>
            <person name="Clum A."/>
            <person name="Foster B."/>
            <person name="Foster B."/>
            <person name="Roux S."/>
            <person name="Palaniappan K."/>
            <person name="Varghese N."/>
            <person name="Mukherjee S."/>
            <person name="Reddy T.B.K."/>
            <person name="Daum C."/>
            <person name="Copeland A."/>
            <person name="Chen I.A."/>
            <person name="Ivanova N.N."/>
            <person name="Kyrpides N.C."/>
            <person name="Shapiro N."/>
            <person name="Eloe-Fadrosh E.A."/>
            <person name="Pietrasiak N."/>
        </authorList>
    </citation>
    <scope>NUCLEOTIDE SEQUENCE</scope>
    <source>
        <strain evidence="2">UHER 2000/2452</strain>
    </source>
</reference>
<reference evidence="2" key="1">
    <citation type="submission" date="2021-05" db="EMBL/GenBank/DDBJ databases">
        <authorList>
            <person name="Pietrasiak N."/>
            <person name="Ward R."/>
            <person name="Stajich J.E."/>
            <person name="Kurbessoian T."/>
        </authorList>
    </citation>
    <scope>NUCLEOTIDE SEQUENCE</scope>
    <source>
        <strain evidence="2">UHER 2000/2452</strain>
    </source>
</reference>
<accession>A0A951QF63</accession>
<sequence>MAIEEDSRNLNQNAGIGEQPDLSQSFAPREESAVLNQGQLNQGEVIFQIKQDLTLLLESLGIMREKFKIVSNIVNQQSMEETEFPAGTSTKGEKSLADLLDDCAADMRDVMIELIGESVEKTGARDLYEAVTEMETAFQTTVRLQQLAETLYDENINH</sequence>
<dbReference type="EMBL" id="JAHHHD010000019">
    <property type="protein sequence ID" value="MBW4660258.1"/>
    <property type="molecule type" value="Genomic_DNA"/>
</dbReference>
<dbReference type="Proteomes" id="UP000757435">
    <property type="component" value="Unassembled WGS sequence"/>
</dbReference>
<evidence type="ECO:0000313" key="3">
    <source>
        <dbReference type="Proteomes" id="UP000757435"/>
    </source>
</evidence>
<evidence type="ECO:0000313" key="2">
    <source>
        <dbReference type="EMBL" id="MBW4660258.1"/>
    </source>
</evidence>
<comment type="caution">
    <text evidence="2">The sequence shown here is derived from an EMBL/GenBank/DDBJ whole genome shotgun (WGS) entry which is preliminary data.</text>
</comment>
<name>A0A951QF63_9CYAN</name>
<proteinExistence type="predicted"/>
<protein>
    <submittedName>
        <fullName evidence="2">Uncharacterized protein</fullName>
    </submittedName>
</protein>
<gene>
    <name evidence="2" type="ORF">KME15_16405</name>
</gene>